<dbReference type="GO" id="GO:0005783">
    <property type="term" value="C:endoplasmic reticulum"/>
    <property type="evidence" value="ECO:0007669"/>
    <property type="project" value="TreeGrafter"/>
</dbReference>
<evidence type="ECO:0000256" key="2">
    <source>
        <dbReference type="ARBA" id="ARBA00038188"/>
    </source>
</evidence>
<dbReference type="InterPro" id="IPR013216">
    <property type="entry name" value="Methyltransf_11"/>
</dbReference>
<dbReference type="Proteomes" id="UP000789375">
    <property type="component" value="Unassembled WGS sequence"/>
</dbReference>
<dbReference type="PANTHER" id="PTHR44068">
    <property type="entry name" value="ZGC:194242"/>
    <property type="match status" value="1"/>
</dbReference>
<keyword evidence="5" id="KW-1185">Reference proteome</keyword>
<feature type="domain" description="Methyltransferase type 11" evidence="3">
    <location>
        <begin position="89"/>
        <end position="123"/>
    </location>
</feature>
<protein>
    <submittedName>
        <fullName evidence="4">15199_t:CDS:1</fullName>
    </submittedName>
</protein>
<reference evidence="4" key="1">
    <citation type="submission" date="2021-06" db="EMBL/GenBank/DDBJ databases">
        <authorList>
            <person name="Kallberg Y."/>
            <person name="Tangrot J."/>
            <person name="Rosling A."/>
        </authorList>
    </citation>
    <scope>NUCLEOTIDE SEQUENCE</scope>
    <source>
        <strain evidence="4">87-6 pot B 2015</strain>
    </source>
</reference>
<name>A0A9N8VNY1_FUNMO</name>
<evidence type="ECO:0000313" key="4">
    <source>
        <dbReference type="EMBL" id="CAG8454798.1"/>
    </source>
</evidence>
<dbReference type="AlphaFoldDB" id="A0A9N8VNY1"/>
<evidence type="ECO:0000313" key="5">
    <source>
        <dbReference type="Proteomes" id="UP000789375"/>
    </source>
</evidence>
<dbReference type="GO" id="GO:0003838">
    <property type="term" value="F:sterol 24-C-methyltransferase activity"/>
    <property type="evidence" value="ECO:0007669"/>
    <property type="project" value="TreeGrafter"/>
</dbReference>
<dbReference type="PANTHER" id="PTHR44068:SF1">
    <property type="entry name" value="HYPOTHETICAL LOC100005854"/>
    <property type="match status" value="1"/>
</dbReference>
<gene>
    <name evidence="4" type="ORF">FMOSSE_LOCUS1724</name>
</gene>
<dbReference type="Pfam" id="PF08241">
    <property type="entry name" value="Methyltransf_11"/>
    <property type="match status" value="1"/>
</dbReference>
<evidence type="ECO:0000256" key="1">
    <source>
        <dbReference type="ARBA" id="ARBA00022679"/>
    </source>
</evidence>
<comment type="similarity">
    <text evidence="2">Belongs to the class I-like SAM-binding methyltransferase superfamily. Erg6/SMT family.</text>
</comment>
<dbReference type="GO" id="GO:0006696">
    <property type="term" value="P:ergosterol biosynthetic process"/>
    <property type="evidence" value="ECO:0007669"/>
    <property type="project" value="TreeGrafter"/>
</dbReference>
<accession>A0A9N8VNY1</accession>
<dbReference type="InterPro" id="IPR050447">
    <property type="entry name" value="Erg6_SMT_methyltransf"/>
</dbReference>
<comment type="caution">
    <text evidence="4">The sequence shown here is derived from an EMBL/GenBank/DDBJ whole genome shotgun (WGS) entry which is preliminary data.</text>
</comment>
<organism evidence="4 5">
    <name type="scientific">Funneliformis mosseae</name>
    <name type="common">Endomycorrhizal fungus</name>
    <name type="synonym">Glomus mosseae</name>
    <dbReference type="NCBI Taxonomy" id="27381"/>
    <lineage>
        <taxon>Eukaryota</taxon>
        <taxon>Fungi</taxon>
        <taxon>Fungi incertae sedis</taxon>
        <taxon>Mucoromycota</taxon>
        <taxon>Glomeromycotina</taxon>
        <taxon>Glomeromycetes</taxon>
        <taxon>Glomerales</taxon>
        <taxon>Glomeraceae</taxon>
        <taxon>Funneliformis</taxon>
    </lineage>
</organism>
<dbReference type="EMBL" id="CAJVPP010000201">
    <property type="protein sequence ID" value="CAG8454798.1"/>
    <property type="molecule type" value="Genomic_DNA"/>
</dbReference>
<dbReference type="Gene3D" id="3.40.50.150">
    <property type="entry name" value="Vaccinia Virus protein VP39"/>
    <property type="match status" value="2"/>
</dbReference>
<evidence type="ECO:0000259" key="3">
    <source>
        <dbReference type="Pfam" id="PF08241"/>
    </source>
</evidence>
<keyword evidence="1" id="KW-0808">Transferase</keyword>
<sequence length="191" mass="21571">MSDSEEEKEASSNYTNSYCNIATDFYEVFYEKKFNKINNKSNVMKTFIRPLHYLAMQLNIKPGMKVLDVGRGVGGPAREICQFTGAHITDAVYAIEATCHAPKLEGVYGQVFRVLKPGGTFAIYEWCVTDKYDPTNTDHRRIAFLKLNTADLVCIKSILGDTKMSRSKFESFVIGPLTMVNEVKEIAQKSR</sequence>
<dbReference type="InterPro" id="IPR029063">
    <property type="entry name" value="SAM-dependent_MTases_sf"/>
</dbReference>
<dbReference type="SUPFAM" id="SSF53335">
    <property type="entry name" value="S-adenosyl-L-methionine-dependent methyltransferases"/>
    <property type="match status" value="1"/>
</dbReference>
<proteinExistence type="inferred from homology"/>